<keyword evidence="1" id="KW-0378">Hydrolase</keyword>
<dbReference type="AlphaFoldDB" id="A0A090CYL5"/>
<organism evidence="1 2">
    <name type="scientific">Candidatus Criblamydia sequanensis CRIB-18</name>
    <dbReference type="NCBI Taxonomy" id="1437425"/>
    <lineage>
        <taxon>Bacteria</taxon>
        <taxon>Pseudomonadati</taxon>
        <taxon>Chlamydiota</taxon>
        <taxon>Chlamydiia</taxon>
        <taxon>Parachlamydiales</taxon>
        <taxon>Candidatus Criblamydiaceae</taxon>
        <taxon>Candidatus Criblamydia</taxon>
    </lineage>
</organism>
<dbReference type="Pfam" id="PF08282">
    <property type="entry name" value="Hydrolase_3"/>
    <property type="match status" value="1"/>
</dbReference>
<dbReference type="Gene3D" id="3.30.1240.10">
    <property type="match status" value="1"/>
</dbReference>
<dbReference type="GO" id="GO:0016791">
    <property type="term" value="F:phosphatase activity"/>
    <property type="evidence" value="ECO:0007669"/>
    <property type="project" value="TreeGrafter"/>
</dbReference>
<reference evidence="1" key="2">
    <citation type="submission" date="2014-09" db="EMBL/GenBank/DDBJ databases">
        <title>Criblamydia sequanensis harbors a mega-plasmid encoding arsenite resistance.</title>
        <authorList>
            <person name="Bertelli C."/>
            <person name="Goesmann A."/>
            <person name="Greub G."/>
        </authorList>
    </citation>
    <scope>NUCLEOTIDE SEQUENCE [LARGE SCALE GENOMIC DNA]</scope>
    <source>
        <strain evidence="1">CRIB-18</strain>
    </source>
</reference>
<name>A0A090CYL5_9BACT</name>
<dbReference type="STRING" id="1437425.CSEC_0869"/>
<sequence>MDILNKIKALFLDIDGTITNEAHDLDPRISTGLEALYKEGWQIVFVTGRSYLWSRTVLSDLKIPYYLAIENGSLILEMPHKKVISKNYIKKEILTAIKRKSPEIFSRSAIYSGFINQDLCYFAPLEIDKKLLNYMTDRASQIGETLVPLVDITNPPLEEFAALKVFGQKKDLLPFKDLLPAFNLKAPILRDPLRQDFSLILCTSGDKGSVVDFFRAYFDLEFSISAGDDHNDIPMMQKTDISIAMPHASDEVLEKANIISEPVEKQGVLKALRLAINYLQGSYE</sequence>
<dbReference type="EMBL" id="CCEJ010000003">
    <property type="protein sequence ID" value="CDR33697.1"/>
    <property type="molecule type" value="Genomic_DNA"/>
</dbReference>
<dbReference type="Gene3D" id="3.40.50.1000">
    <property type="entry name" value="HAD superfamily/HAD-like"/>
    <property type="match status" value="1"/>
</dbReference>
<dbReference type="GO" id="GO:0000287">
    <property type="term" value="F:magnesium ion binding"/>
    <property type="evidence" value="ECO:0007669"/>
    <property type="project" value="TreeGrafter"/>
</dbReference>
<dbReference type="PANTHER" id="PTHR10000:SF8">
    <property type="entry name" value="HAD SUPERFAMILY HYDROLASE-LIKE, TYPE 3"/>
    <property type="match status" value="1"/>
</dbReference>
<evidence type="ECO:0000313" key="2">
    <source>
        <dbReference type="Proteomes" id="UP000031552"/>
    </source>
</evidence>
<dbReference type="SUPFAM" id="SSF56784">
    <property type="entry name" value="HAD-like"/>
    <property type="match status" value="1"/>
</dbReference>
<dbReference type="RefSeq" id="WP_161780956.1">
    <property type="nucleotide sequence ID" value="NZ_CCEJ010000003.1"/>
</dbReference>
<reference evidence="1" key="1">
    <citation type="submission" date="2013-12" db="EMBL/GenBank/DDBJ databases">
        <authorList>
            <person name="Linke B."/>
        </authorList>
    </citation>
    <scope>NUCLEOTIDE SEQUENCE [LARGE SCALE GENOMIC DNA]</scope>
    <source>
        <strain evidence="1">CRIB-18</strain>
    </source>
</reference>
<dbReference type="eggNOG" id="COG0561">
    <property type="taxonomic scope" value="Bacteria"/>
</dbReference>
<dbReference type="GO" id="GO:0005829">
    <property type="term" value="C:cytosol"/>
    <property type="evidence" value="ECO:0007669"/>
    <property type="project" value="TreeGrafter"/>
</dbReference>
<dbReference type="NCBIfam" id="TIGR01484">
    <property type="entry name" value="HAD-SF-IIB"/>
    <property type="match status" value="1"/>
</dbReference>
<dbReference type="Proteomes" id="UP000031552">
    <property type="component" value="Unassembled WGS sequence"/>
</dbReference>
<gene>
    <name evidence="1" type="ORF">CSEC_0869</name>
</gene>
<dbReference type="InterPro" id="IPR036412">
    <property type="entry name" value="HAD-like_sf"/>
</dbReference>
<evidence type="ECO:0000313" key="1">
    <source>
        <dbReference type="EMBL" id="CDR33697.1"/>
    </source>
</evidence>
<dbReference type="InterPro" id="IPR006379">
    <property type="entry name" value="HAD-SF_hydro_IIB"/>
</dbReference>
<proteinExistence type="predicted"/>
<protein>
    <submittedName>
        <fullName evidence="1">HAD-superfamily hydrolase</fullName>
    </submittedName>
</protein>
<keyword evidence="2" id="KW-1185">Reference proteome</keyword>
<dbReference type="PANTHER" id="PTHR10000">
    <property type="entry name" value="PHOSPHOSERINE PHOSPHATASE"/>
    <property type="match status" value="1"/>
</dbReference>
<comment type="caution">
    <text evidence="1">The sequence shown here is derived from an EMBL/GenBank/DDBJ whole genome shotgun (WGS) entry which is preliminary data.</text>
</comment>
<dbReference type="InterPro" id="IPR023214">
    <property type="entry name" value="HAD_sf"/>
</dbReference>
<accession>A0A090CYL5</accession>